<organism evidence="2 3">
    <name type="scientific">Exidia glandulosa HHB12029</name>
    <dbReference type="NCBI Taxonomy" id="1314781"/>
    <lineage>
        <taxon>Eukaryota</taxon>
        <taxon>Fungi</taxon>
        <taxon>Dikarya</taxon>
        <taxon>Basidiomycota</taxon>
        <taxon>Agaricomycotina</taxon>
        <taxon>Agaricomycetes</taxon>
        <taxon>Auriculariales</taxon>
        <taxon>Exidiaceae</taxon>
        <taxon>Exidia</taxon>
    </lineage>
</organism>
<evidence type="ECO:0000313" key="3">
    <source>
        <dbReference type="Proteomes" id="UP000077266"/>
    </source>
</evidence>
<reference evidence="2 3" key="1">
    <citation type="journal article" date="2016" name="Mol. Biol. Evol.">
        <title>Comparative Genomics of Early-Diverging Mushroom-Forming Fungi Provides Insights into the Origins of Lignocellulose Decay Capabilities.</title>
        <authorList>
            <person name="Nagy L.G."/>
            <person name="Riley R."/>
            <person name="Tritt A."/>
            <person name="Adam C."/>
            <person name="Daum C."/>
            <person name="Floudas D."/>
            <person name="Sun H."/>
            <person name="Yadav J.S."/>
            <person name="Pangilinan J."/>
            <person name="Larsson K.H."/>
            <person name="Matsuura K."/>
            <person name="Barry K."/>
            <person name="Labutti K."/>
            <person name="Kuo R."/>
            <person name="Ohm R.A."/>
            <person name="Bhattacharya S.S."/>
            <person name="Shirouzu T."/>
            <person name="Yoshinaga Y."/>
            <person name="Martin F.M."/>
            <person name="Grigoriev I.V."/>
            <person name="Hibbett D.S."/>
        </authorList>
    </citation>
    <scope>NUCLEOTIDE SEQUENCE [LARGE SCALE GENOMIC DNA]</scope>
    <source>
        <strain evidence="2 3">HHB12029</strain>
    </source>
</reference>
<dbReference type="EMBL" id="KV426598">
    <property type="protein sequence ID" value="KZV79521.1"/>
    <property type="molecule type" value="Genomic_DNA"/>
</dbReference>
<sequence length="312" mass="33935">DWHLNHEIGVLRDLQQGTRVRVGKTGKWFKATSLAKDTDDAELVHFSHAYRVINAKAQSFVKAKSHRRAKAARHRRKLALRSGALRAFEDVVIPPSSTCNVTIAGDLRGKKEWYVERNLVPVKGDVFLTVPNTIITTDPKPVLDAHGEPTIAVRSVLPVTNPTARPYVLRAGTLLAFAKDPKEYLDTPSSQEQLDEYNASAQVLATLVRSLSTQDAAAEPPGEPTVRATAPGADASAPLLSARKEYPTPAAAAAETELDPPATAEAPDPTVYPSAEMEKILDLSPDLPADVREKALEMLKKHVMAFGFDGRL</sequence>
<evidence type="ECO:0000256" key="1">
    <source>
        <dbReference type="SAM" id="MobiDB-lite"/>
    </source>
</evidence>
<feature type="compositionally biased region" description="Low complexity" evidence="1">
    <location>
        <begin position="248"/>
        <end position="269"/>
    </location>
</feature>
<evidence type="ECO:0000313" key="2">
    <source>
        <dbReference type="EMBL" id="KZV79521.1"/>
    </source>
</evidence>
<feature type="non-terminal residue" evidence="2">
    <location>
        <position position="312"/>
    </location>
</feature>
<proteinExistence type="predicted"/>
<feature type="non-terminal residue" evidence="2">
    <location>
        <position position="1"/>
    </location>
</feature>
<keyword evidence="3" id="KW-1185">Reference proteome</keyword>
<protein>
    <submittedName>
        <fullName evidence="2">Uncharacterized protein</fullName>
    </submittedName>
</protein>
<dbReference type="STRING" id="1314781.A0A165AY54"/>
<dbReference type="AlphaFoldDB" id="A0A165AY54"/>
<accession>A0A165AY54</accession>
<dbReference type="InParanoid" id="A0A165AY54"/>
<name>A0A165AY54_EXIGL</name>
<dbReference type="OrthoDB" id="2798482at2759"/>
<gene>
    <name evidence="2" type="ORF">EXIGLDRAFT_782168</name>
</gene>
<feature type="region of interest" description="Disordered" evidence="1">
    <location>
        <begin position="248"/>
        <end position="270"/>
    </location>
</feature>
<feature type="region of interest" description="Disordered" evidence="1">
    <location>
        <begin position="212"/>
        <end position="232"/>
    </location>
</feature>
<dbReference type="Proteomes" id="UP000077266">
    <property type="component" value="Unassembled WGS sequence"/>
</dbReference>